<dbReference type="Gene3D" id="3.40.50.1010">
    <property type="entry name" value="5'-nuclease"/>
    <property type="match status" value="1"/>
</dbReference>
<reference evidence="2 3" key="1">
    <citation type="journal article" date="2011" name="Stand. Genomic Sci.">
        <title>Complete genome sequence of Allochromatium vinosum DSM 180(T).</title>
        <authorList>
            <person name="Weissgerber T."/>
            <person name="Zigann R."/>
            <person name="Bruce D."/>
            <person name="Chang Y.J."/>
            <person name="Detter J.C."/>
            <person name="Han C."/>
            <person name="Hauser L."/>
            <person name="Jeffries C.D."/>
            <person name="Land M."/>
            <person name="Munk A.C."/>
            <person name="Tapia R."/>
            <person name="Dahl C."/>
        </authorList>
    </citation>
    <scope>NUCLEOTIDE SEQUENCE [LARGE SCALE GENOMIC DNA]</scope>
    <source>
        <strain evidence="3">ATCC 17899 / DSM 180 / NBRC 103801 / NCIMB 10441 / D</strain>
        <plasmid evidence="3">Plasmid pALVIN02</plasmid>
    </source>
</reference>
<keyword evidence="3" id="KW-1185">Reference proteome</keyword>
<dbReference type="CDD" id="cd18692">
    <property type="entry name" value="PIN_VapC-like"/>
    <property type="match status" value="1"/>
</dbReference>
<gene>
    <name evidence="2" type="ordered locus">Alvin_3258</name>
</gene>
<dbReference type="AlphaFoldDB" id="D3RWD7"/>
<dbReference type="HOGENOM" id="CLU_128080_1_0_6"/>
<dbReference type="EMBL" id="CP001898">
    <property type="protein sequence ID" value="ADC64149.1"/>
    <property type="molecule type" value="Genomic_DNA"/>
</dbReference>
<geneLocation type="plasmid" evidence="2 3">
    <name>pALVIN02</name>
</geneLocation>
<sequence>MPAKVFVDTNIWLYALVSHEDDPKHVQAASFVLALQRPLINSQVIREASSNLLKKAGIAEAKLRTIIEDWYRDCDIYPSSAVQHTLASKLRETYSFSYWDSLIVAAALDAGCSTLFSEDMQHGQNIENRLTIINPFLL</sequence>
<feature type="domain" description="PIN" evidence="1">
    <location>
        <begin position="5"/>
        <end position="119"/>
    </location>
</feature>
<proteinExistence type="predicted"/>
<dbReference type="Pfam" id="PF01850">
    <property type="entry name" value="PIN"/>
    <property type="match status" value="1"/>
</dbReference>
<evidence type="ECO:0000313" key="3">
    <source>
        <dbReference type="Proteomes" id="UP000001441"/>
    </source>
</evidence>
<dbReference type="InterPro" id="IPR029060">
    <property type="entry name" value="PIN-like_dom_sf"/>
</dbReference>
<dbReference type="Proteomes" id="UP000001441">
    <property type="component" value="Plasmid pALVIN02"/>
</dbReference>
<dbReference type="KEGG" id="alv:Alvin_3258"/>
<dbReference type="SUPFAM" id="SSF88723">
    <property type="entry name" value="PIN domain-like"/>
    <property type="match status" value="1"/>
</dbReference>
<dbReference type="RefSeq" id="WP_012979574.1">
    <property type="nucleotide sequence ID" value="NC_013862.1"/>
</dbReference>
<dbReference type="OrthoDB" id="9792015at2"/>
<organism evidence="2 3">
    <name type="scientific">Allochromatium vinosum (strain ATCC 17899 / DSM 180 / NBRC 103801 / NCIMB 10441 / D)</name>
    <name type="common">Chromatium vinosum</name>
    <dbReference type="NCBI Taxonomy" id="572477"/>
    <lineage>
        <taxon>Bacteria</taxon>
        <taxon>Pseudomonadati</taxon>
        <taxon>Pseudomonadota</taxon>
        <taxon>Gammaproteobacteria</taxon>
        <taxon>Chromatiales</taxon>
        <taxon>Chromatiaceae</taxon>
        <taxon>Allochromatium</taxon>
    </lineage>
</organism>
<dbReference type="eggNOG" id="COG5573">
    <property type="taxonomic scope" value="Bacteria"/>
</dbReference>
<evidence type="ECO:0000259" key="1">
    <source>
        <dbReference type="Pfam" id="PF01850"/>
    </source>
</evidence>
<dbReference type="InterPro" id="IPR002716">
    <property type="entry name" value="PIN_dom"/>
</dbReference>
<accession>D3RWD7</accession>
<name>D3RWD7_ALLVD</name>
<evidence type="ECO:0000313" key="2">
    <source>
        <dbReference type="EMBL" id="ADC64149.1"/>
    </source>
</evidence>
<protein>
    <submittedName>
        <fullName evidence="2">PilT protein-like protein</fullName>
    </submittedName>
</protein>
<keyword evidence="2" id="KW-0614">Plasmid</keyword>